<gene>
    <name evidence="3" type="primary">estB_2</name>
    <name evidence="3" type="ORF">NTH_03175</name>
</gene>
<dbReference type="Pfam" id="PF00144">
    <property type="entry name" value="Beta-lactamase"/>
    <property type="match status" value="1"/>
</dbReference>
<dbReference type="InterPro" id="IPR001466">
    <property type="entry name" value="Beta-lactam-related"/>
</dbReference>
<keyword evidence="4" id="KW-1185">Reference proteome</keyword>
<dbReference type="Proteomes" id="UP001342418">
    <property type="component" value="Chromosome"/>
</dbReference>
<feature type="domain" description="Beta-lactamase-related" evidence="2">
    <location>
        <begin position="47"/>
        <end position="395"/>
    </location>
</feature>
<dbReference type="PANTHER" id="PTHR43283">
    <property type="entry name" value="BETA-LACTAMASE-RELATED"/>
    <property type="match status" value="1"/>
</dbReference>
<evidence type="ECO:0000313" key="3">
    <source>
        <dbReference type="EMBL" id="UUP18691.1"/>
    </source>
</evidence>
<dbReference type="GO" id="GO:0016787">
    <property type="term" value="F:hydrolase activity"/>
    <property type="evidence" value="ECO:0007669"/>
    <property type="project" value="UniProtKB-KW"/>
</dbReference>
<dbReference type="EMBL" id="CP030941">
    <property type="protein sequence ID" value="UUP18691.1"/>
    <property type="molecule type" value="Genomic_DNA"/>
</dbReference>
<dbReference type="RefSeq" id="WP_338530904.1">
    <property type="nucleotide sequence ID" value="NZ_CP030941.1"/>
</dbReference>
<feature type="chain" id="PRO_5046800652" evidence="1">
    <location>
        <begin position="40"/>
        <end position="417"/>
    </location>
</feature>
<sequence length="417" mass="44375">MKQASVHSAERPKTKGAGLARPLAAGLIAAALSGAPALADDLAQRVDAVIDRWVSAEKIVGVVAMIARDGEIVYRRAAGYADREAGIATKEDTIFRHASNTKAIVSAAALALVERGKLSLDDTVEEWLPYFTPRLADGSRPDITIRQLMTHTSGLSYAFLEPEGNAYRRERIPQGLDGARMTLEESLRRLASVPLFYVPGTEWRYSLSTDVLGAVVEKAAGMSLPEAVAHYVTGPLGMRSTSFLVADKARLAAAYRDGESRAVRMNEEEDELPLGVPASPGRALDPAAYPSGGGGMSGTAEDYLRFLEALRTGGAPILADESAALFAQHAIGDLRAWTEGEGWGFSLAAAVLLDPQAARTPQNAGTWQWGGVYGSHWFVDPADKLTVVVLTNTSVAGVIGEFPAELRDAIYAVRKGG</sequence>
<organism evidence="3 4">
    <name type="scientific">Nitratireductor thuwali</name>
    <dbReference type="NCBI Taxonomy" id="2267699"/>
    <lineage>
        <taxon>Bacteria</taxon>
        <taxon>Pseudomonadati</taxon>
        <taxon>Pseudomonadota</taxon>
        <taxon>Alphaproteobacteria</taxon>
        <taxon>Hyphomicrobiales</taxon>
        <taxon>Phyllobacteriaceae</taxon>
        <taxon>Nitratireductor</taxon>
    </lineage>
</organism>
<evidence type="ECO:0000256" key="1">
    <source>
        <dbReference type="SAM" id="SignalP"/>
    </source>
</evidence>
<proteinExistence type="predicted"/>
<keyword evidence="3" id="KW-0378">Hydrolase</keyword>
<name>A0ABY5MN60_9HYPH</name>
<dbReference type="EC" id="3.1.1.-" evidence="3"/>
<dbReference type="InterPro" id="IPR050789">
    <property type="entry name" value="Diverse_Enzym_Activities"/>
</dbReference>
<evidence type="ECO:0000313" key="4">
    <source>
        <dbReference type="Proteomes" id="UP001342418"/>
    </source>
</evidence>
<dbReference type="InterPro" id="IPR012338">
    <property type="entry name" value="Beta-lactam/transpept-like"/>
</dbReference>
<keyword evidence="1" id="KW-0732">Signal</keyword>
<reference evidence="3 4" key="1">
    <citation type="submission" date="2018-07" db="EMBL/GenBank/DDBJ databases">
        <title>Genome sequence of Nitratireductor thuwali#1536.</title>
        <authorList>
            <person name="Michoud G."/>
            <person name="Merlino G."/>
            <person name="Sefrji F.O."/>
            <person name="Daffonchio D."/>
        </authorList>
    </citation>
    <scope>NUCLEOTIDE SEQUENCE [LARGE SCALE GENOMIC DNA]</scope>
    <source>
        <strain evidence="4">Nit1536</strain>
    </source>
</reference>
<dbReference type="SUPFAM" id="SSF56601">
    <property type="entry name" value="beta-lactamase/transpeptidase-like"/>
    <property type="match status" value="1"/>
</dbReference>
<dbReference type="PANTHER" id="PTHR43283:SF3">
    <property type="entry name" value="BETA-LACTAMASE FAMILY PROTEIN (AFU_ORTHOLOGUE AFUA_5G07500)"/>
    <property type="match status" value="1"/>
</dbReference>
<accession>A0ABY5MN60</accession>
<evidence type="ECO:0000259" key="2">
    <source>
        <dbReference type="Pfam" id="PF00144"/>
    </source>
</evidence>
<dbReference type="Gene3D" id="3.40.710.10">
    <property type="entry name" value="DD-peptidase/beta-lactamase superfamily"/>
    <property type="match status" value="1"/>
</dbReference>
<feature type="signal peptide" evidence="1">
    <location>
        <begin position="1"/>
        <end position="39"/>
    </location>
</feature>
<protein>
    <submittedName>
        <fullName evidence="3">Esterase EstB</fullName>
        <ecNumber evidence="3">3.1.1.-</ecNumber>
    </submittedName>
</protein>